<dbReference type="OrthoDB" id="9129493at2"/>
<comment type="caution">
    <text evidence="1">The sequence shown here is derived from an EMBL/GenBank/DDBJ whole genome shotgun (WGS) entry which is preliminary data.</text>
</comment>
<evidence type="ECO:0000313" key="1">
    <source>
        <dbReference type="EMBL" id="PND38868.1"/>
    </source>
</evidence>
<gene>
    <name evidence="1" type="ORF">C1O66_15940</name>
</gene>
<organism evidence="1 2">
    <name type="scientific">Kinneretia aquatilis</name>
    <dbReference type="NCBI Taxonomy" id="2070761"/>
    <lineage>
        <taxon>Bacteria</taxon>
        <taxon>Pseudomonadati</taxon>
        <taxon>Pseudomonadota</taxon>
        <taxon>Betaproteobacteria</taxon>
        <taxon>Burkholderiales</taxon>
        <taxon>Sphaerotilaceae</taxon>
        <taxon>Roseateles</taxon>
    </lineage>
</organism>
<evidence type="ECO:0000313" key="2">
    <source>
        <dbReference type="Proteomes" id="UP000235916"/>
    </source>
</evidence>
<dbReference type="Proteomes" id="UP000235916">
    <property type="component" value="Unassembled WGS sequence"/>
</dbReference>
<reference evidence="1 2" key="1">
    <citation type="submission" date="2018-01" db="EMBL/GenBank/DDBJ databases">
        <title>Draft genome sequence of Paucibacter aquatile CR182 isolated from freshwater of the Nakdong River.</title>
        <authorList>
            <person name="Choi A."/>
            <person name="Chung E.J."/>
        </authorList>
    </citation>
    <scope>NUCLEOTIDE SEQUENCE [LARGE SCALE GENOMIC DNA]</scope>
    <source>
        <strain evidence="1 2">CR182</strain>
    </source>
</reference>
<accession>A0A2N8KZH6</accession>
<dbReference type="RefSeq" id="WP_102768785.1">
    <property type="nucleotide sequence ID" value="NZ_POSP01000003.1"/>
</dbReference>
<protein>
    <submittedName>
        <fullName evidence="1">Uncharacterized protein</fullName>
    </submittedName>
</protein>
<name>A0A2N8KZH6_9BURK</name>
<dbReference type="EMBL" id="POSP01000003">
    <property type="protein sequence ID" value="PND38868.1"/>
    <property type="molecule type" value="Genomic_DNA"/>
</dbReference>
<dbReference type="AlphaFoldDB" id="A0A2N8KZH6"/>
<sequence>MASIAARTLTPVNASATPGAARQQDLAFIHVSPATSSPEGQDLTPNSPLPAHQALGQALGWDYAHHGLTPPVEHLYPNSPLRQGWLAGAATFGARTLPATIHTQRWLALRSHAWARGRSFELVQLTPNFLQQIDSAFCPILRQALNDKPADALQKSIDRVRDDAGYAAGNLVNLSRQANAAKASHDWHSASALASSLQQGPIRQTAGLDATQWARIATLCSFVTALPHEEAARIPLHVLPPNRLRLFNPIQALQALVTRQLARPGWSQRLARIEALLPSDKLRGDFNRFVLALAPRVLAVKSLDREEDIRWALEDAWSDSLLQRRWTLFALQLSPAQAEALVQRAAAKKLSAQYVQSHCEHSATEGWALEYHGYCPAAIRPRLH</sequence>
<proteinExistence type="predicted"/>
<keyword evidence="2" id="KW-1185">Reference proteome</keyword>